<protein>
    <recommendedName>
        <fullName evidence="4">Translocon-associated protein subunit beta</fullName>
    </recommendedName>
</protein>
<dbReference type="Proteomes" id="UP000253551">
    <property type="component" value="Unassembled WGS sequence"/>
</dbReference>
<accession>A0A367JHU4</accession>
<evidence type="ECO:0000256" key="1">
    <source>
        <dbReference type="SAM" id="SignalP"/>
    </source>
</evidence>
<feature type="chain" id="PRO_5016620431" description="Translocon-associated protein subunit beta" evidence="1">
    <location>
        <begin position="24"/>
        <end position="166"/>
    </location>
</feature>
<dbReference type="OrthoDB" id="2278235at2759"/>
<gene>
    <name evidence="2" type="ORF">CU098_007936</name>
</gene>
<evidence type="ECO:0008006" key="4">
    <source>
        <dbReference type="Google" id="ProtNLM"/>
    </source>
</evidence>
<dbReference type="EMBL" id="PJQM01003325">
    <property type="protein sequence ID" value="RCH89497.1"/>
    <property type="molecule type" value="Genomic_DNA"/>
</dbReference>
<evidence type="ECO:0000313" key="3">
    <source>
        <dbReference type="Proteomes" id="UP000253551"/>
    </source>
</evidence>
<evidence type="ECO:0000313" key="2">
    <source>
        <dbReference type="EMBL" id="RCH89497.1"/>
    </source>
</evidence>
<dbReference type="AlphaFoldDB" id="A0A367JHU4"/>
<sequence length="166" mass="18080">MHFLFIQKSLLSLIALSYCLVYAQLGPVVLSPAQNGTIPAGGKIDIVYQYQNIGTGNYSVDIQLWQDGAVSIPISDVAKNHEIKPGNSTGAKVNFYLNDTFTWNVPHGLNSTFWLTVTESAQTSFYKKGVSLRSRPVMLHTSAGSVVSSPVSIVVLLGISWIDGYR</sequence>
<proteinExistence type="predicted"/>
<reference evidence="2 3" key="1">
    <citation type="journal article" date="2018" name="G3 (Bethesda)">
        <title>Phylogenetic and Phylogenomic Definition of Rhizopus Species.</title>
        <authorList>
            <person name="Gryganskyi A.P."/>
            <person name="Golan J."/>
            <person name="Dolatabadi S."/>
            <person name="Mondo S."/>
            <person name="Robb S."/>
            <person name="Idnurm A."/>
            <person name="Muszewska A."/>
            <person name="Steczkiewicz K."/>
            <person name="Masonjones S."/>
            <person name="Liao H.L."/>
            <person name="Gajdeczka M.T."/>
            <person name="Anike F."/>
            <person name="Vuek A."/>
            <person name="Anishchenko I.M."/>
            <person name="Voigt K."/>
            <person name="de Hoog G.S."/>
            <person name="Smith M.E."/>
            <person name="Heitman J."/>
            <person name="Vilgalys R."/>
            <person name="Stajich J.E."/>
        </authorList>
    </citation>
    <scope>NUCLEOTIDE SEQUENCE [LARGE SCALE GENOMIC DNA]</scope>
    <source>
        <strain evidence="2 3">LSU 92-RS-03</strain>
    </source>
</reference>
<feature type="signal peptide" evidence="1">
    <location>
        <begin position="1"/>
        <end position="23"/>
    </location>
</feature>
<comment type="caution">
    <text evidence="2">The sequence shown here is derived from an EMBL/GenBank/DDBJ whole genome shotgun (WGS) entry which is preliminary data.</text>
</comment>
<keyword evidence="3" id="KW-1185">Reference proteome</keyword>
<keyword evidence="1" id="KW-0732">Signal</keyword>
<name>A0A367JHU4_RHIST</name>
<organism evidence="2 3">
    <name type="scientific">Rhizopus stolonifer</name>
    <name type="common">Rhizopus nigricans</name>
    <dbReference type="NCBI Taxonomy" id="4846"/>
    <lineage>
        <taxon>Eukaryota</taxon>
        <taxon>Fungi</taxon>
        <taxon>Fungi incertae sedis</taxon>
        <taxon>Mucoromycota</taxon>
        <taxon>Mucoromycotina</taxon>
        <taxon>Mucoromycetes</taxon>
        <taxon>Mucorales</taxon>
        <taxon>Mucorineae</taxon>
        <taxon>Rhizopodaceae</taxon>
        <taxon>Rhizopus</taxon>
    </lineage>
</organism>